<dbReference type="EnsemblPlants" id="OGLUM09G03250.1">
    <property type="protein sequence ID" value="OGLUM09G03250.1"/>
    <property type="gene ID" value="OGLUM09G03250"/>
</dbReference>
<evidence type="ECO:0000313" key="1">
    <source>
        <dbReference type="EnsemblPlants" id="OGLUM09G03250.1"/>
    </source>
</evidence>
<accession>A0A0E0B0B9</accession>
<keyword evidence="2" id="KW-1185">Reference proteome</keyword>
<proteinExistence type="predicted"/>
<dbReference type="Gramene" id="OGLUM09G03250.1">
    <property type="protein sequence ID" value="OGLUM09G03250.1"/>
    <property type="gene ID" value="OGLUM09G03250"/>
</dbReference>
<reference evidence="1" key="2">
    <citation type="submission" date="2018-05" db="EMBL/GenBank/DDBJ databases">
        <title>OgluRS3 (Oryza glumaepatula Reference Sequence Version 3).</title>
        <authorList>
            <person name="Zhang J."/>
            <person name="Kudrna D."/>
            <person name="Lee S."/>
            <person name="Talag J."/>
            <person name="Welchert J."/>
            <person name="Wing R.A."/>
        </authorList>
    </citation>
    <scope>NUCLEOTIDE SEQUENCE [LARGE SCALE GENOMIC DNA]</scope>
</reference>
<name>A0A0E0B0B9_9ORYZ</name>
<dbReference type="Proteomes" id="UP000026961">
    <property type="component" value="Chromosome 9"/>
</dbReference>
<evidence type="ECO:0000313" key="2">
    <source>
        <dbReference type="Proteomes" id="UP000026961"/>
    </source>
</evidence>
<reference evidence="1" key="1">
    <citation type="submission" date="2015-04" db="UniProtKB">
        <authorList>
            <consortium name="EnsemblPlants"/>
        </authorList>
    </citation>
    <scope>IDENTIFICATION</scope>
</reference>
<dbReference type="HOGENOM" id="CLU_1410803_0_0_1"/>
<protein>
    <submittedName>
        <fullName evidence="1">Uncharacterized protein</fullName>
    </submittedName>
</protein>
<organism evidence="1">
    <name type="scientific">Oryza glumipatula</name>
    <dbReference type="NCBI Taxonomy" id="40148"/>
    <lineage>
        <taxon>Eukaryota</taxon>
        <taxon>Viridiplantae</taxon>
        <taxon>Streptophyta</taxon>
        <taxon>Embryophyta</taxon>
        <taxon>Tracheophyta</taxon>
        <taxon>Spermatophyta</taxon>
        <taxon>Magnoliopsida</taxon>
        <taxon>Liliopsida</taxon>
        <taxon>Poales</taxon>
        <taxon>Poaceae</taxon>
        <taxon>BOP clade</taxon>
        <taxon>Oryzoideae</taxon>
        <taxon>Oryzeae</taxon>
        <taxon>Oryzinae</taxon>
        <taxon>Oryza</taxon>
    </lineage>
</organism>
<sequence>MEQFEQPSPSSSSSIEAKSEDVELVTVNDSFIISEYMTRTRRSAAEQAEQVLVARSSDNSDAIAKKARGGGWWVEDLWEVAEPQLSPSEKLNSCFEDIADRLLPPPPWLARLAGIHGDIYASPRDHICASLRNWALPIADPLFKTRYKASPYARTNAKSYNKDLIWWSTEGTIIQCCLQTVLFFTPAMQFQLLPR</sequence>
<dbReference type="AlphaFoldDB" id="A0A0E0B0B9"/>